<dbReference type="EMBL" id="KZ825369">
    <property type="protein sequence ID" value="RAH42909.1"/>
    <property type="molecule type" value="Genomic_DNA"/>
</dbReference>
<gene>
    <name evidence="1" type="ORF">BO95DRAFT_516847</name>
</gene>
<keyword evidence="2" id="KW-1185">Reference proteome</keyword>
<evidence type="ECO:0000313" key="1">
    <source>
        <dbReference type="EMBL" id="RAH42909.1"/>
    </source>
</evidence>
<reference evidence="1" key="1">
    <citation type="submission" date="2018-02" db="EMBL/GenBank/DDBJ databases">
        <title>The genomes of Aspergillus section Nigri reveals drivers in fungal speciation.</title>
        <authorList>
            <consortium name="DOE Joint Genome Institute"/>
            <person name="Vesth T.C."/>
            <person name="Nybo J."/>
            <person name="Theobald S."/>
            <person name="Brandl J."/>
            <person name="Frisvad J.C."/>
            <person name="Nielsen K.F."/>
            <person name="Lyhne E.K."/>
            <person name="Kogle M.E."/>
            <person name="Kuo A."/>
            <person name="Riley R."/>
            <person name="Clum A."/>
            <person name="Nolan M."/>
            <person name="Lipzen A."/>
            <person name="Salamov A."/>
            <person name="Henrissat B."/>
            <person name="Wiebenga A."/>
            <person name="De vries R.P."/>
            <person name="Grigoriev I.V."/>
            <person name="Mortensen U.H."/>
            <person name="Andersen M.R."/>
            <person name="Baker S.E."/>
        </authorList>
    </citation>
    <scope>NUCLEOTIDE SEQUENCE</scope>
    <source>
        <strain evidence="1">CBS 621.78</strain>
    </source>
</reference>
<protein>
    <submittedName>
        <fullName evidence="1">2-hydroxyacid dehydrogenase</fullName>
    </submittedName>
</protein>
<accession>A0ACD1G0Z7</accession>
<sequence>MSATQKPRIVALGKPRYVGEDYLAEFQKDFNYSVLEAYDRATTQRLLAESIARDGPIDGFIIRMGTPPYEPFDMELLSSLAPNCRIITSASAGYNEFDVEWMTSQGMYFCNTVDAVAESTADMAIFLILGVLRNTTNAERQAREGSWRADLVPTADPSGKALGIVGLGAIGKYLAKKAAVFNMRILYHNRNRLSPEDEKIYGLTYCETLHQLLQQSDVVSINCPLNAQTEGLIGKEEFAVMKDGAYFINTARGPIVDESSLIEALESGKVTRAGLDVFANEPNVNSYFKTSNKVIVQPHLGGLTDVSFGRAERECFENIKALFAHGKPNSPVNTPL</sequence>
<dbReference type="Proteomes" id="UP000249057">
    <property type="component" value="Unassembled WGS sequence"/>
</dbReference>
<proteinExistence type="predicted"/>
<evidence type="ECO:0000313" key="2">
    <source>
        <dbReference type="Proteomes" id="UP000249057"/>
    </source>
</evidence>
<organism evidence="1 2">
    <name type="scientific">Aspergillus brunneoviolaceus CBS 621.78</name>
    <dbReference type="NCBI Taxonomy" id="1450534"/>
    <lineage>
        <taxon>Eukaryota</taxon>
        <taxon>Fungi</taxon>
        <taxon>Dikarya</taxon>
        <taxon>Ascomycota</taxon>
        <taxon>Pezizomycotina</taxon>
        <taxon>Eurotiomycetes</taxon>
        <taxon>Eurotiomycetidae</taxon>
        <taxon>Eurotiales</taxon>
        <taxon>Aspergillaceae</taxon>
        <taxon>Aspergillus</taxon>
        <taxon>Aspergillus subgen. Circumdati</taxon>
    </lineage>
</organism>
<name>A0ACD1G0Z7_9EURO</name>